<evidence type="ECO:0000259" key="3">
    <source>
        <dbReference type="Pfam" id="PF20743"/>
    </source>
</evidence>
<dbReference type="Proteomes" id="UP000829720">
    <property type="component" value="Unassembled WGS sequence"/>
</dbReference>
<feature type="region of interest" description="Disordered" evidence="1">
    <location>
        <begin position="36"/>
        <end position="76"/>
    </location>
</feature>
<dbReference type="Gene3D" id="1.10.238.10">
    <property type="entry name" value="EF-hand"/>
    <property type="match status" value="1"/>
</dbReference>
<gene>
    <name evidence="4" type="ORF">AGOR_G00150170</name>
</gene>
<evidence type="ECO:0000313" key="4">
    <source>
        <dbReference type="EMBL" id="KAI1892068.1"/>
    </source>
</evidence>
<protein>
    <submittedName>
        <fullName evidence="4">Uncharacterized protein</fullName>
    </submittedName>
</protein>
<dbReference type="EMBL" id="JAERUA010000013">
    <property type="protein sequence ID" value="KAI1892068.1"/>
    <property type="molecule type" value="Genomic_DNA"/>
</dbReference>
<name>A0A8T3DB29_9TELE</name>
<dbReference type="AlphaFoldDB" id="A0A8T3DB29"/>
<dbReference type="InterPro" id="IPR040774">
    <property type="entry name" value="DUF5580"/>
</dbReference>
<evidence type="ECO:0000259" key="2">
    <source>
        <dbReference type="Pfam" id="PF17743"/>
    </source>
</evidence>
<sequence>MAARSALGADGTPQLVVKIIGSKLIKYYTNEPKIEKTVDCGESPGRPDLPHSVENEVVNLSPDREEEPPSQPLSKQLLEQDTVRQCVTAPAGENTQSHIHLKKTPTLRSAPHVALGPHSNEHAEGKDEDPLVTMVREELKEWRKEALQIVELELQELDSAHTGTVDQFHLTHVFFRNEVPLQLSTLRLLLHTFSNSACPEEVHYEQLLRFIGDAVLNEEGQENTEPEVRSASHRSVSARSKHPAASVHPETENWLQRFHRMEEAMQMGDTQNSGFVDKDKARRLIQNYNLIFNLNLSPLKIDEAIRGAQSDGQVHLDLLLQSLKEL</sequence>
<organism evidence="4 5">
    <name type="scientific">Albula goreensis</name>
    <dbReference type="NCBI Taxonomy" id="1534307"/>
    <lineage>
        <taxon>Eukaryota</taxon>
        <taxon>Metazoa</taxon>
        <taxon>Chordata</taxon>
        <taxon>Craniata</taxon>
        <taxon>Vertebrata</taxon>
        <taxon>Euteleostomi</taxon>
        <taxon>Actinopterygii</taxon>
        <taxon>Neopterygii</taxon>
        <taxon>Teleostei</taxon>
        <taxon>Albuliformes</taxon>
        <taxon>Albulidae</taxon>
        <taxon>Albula</taxon>
    </lineage>
</organism>
<dbReference type="InterPro" id="IPR049247">
    <property type="entry name" value="DUF5580_C"/>
</dbReference>
<proteinExistence type="predicted"/>
<keyword evidence="5" id="KW-1185">Reference proteome</keyword>
<comment type="caution">
    <text evidence="4">The sequence shown here is derived from an EMBL/GenBank/DDBJ whole genome shotgun (WGS) entry which is preliminary data.</text>
</comment>
<accession>A0A8T3DB29</accession>
<dbReference type="Pfam" id="PF20743">
    <property type="entry name" value="DUF5580_C"/>
    <property type="match status" value="1"/>
</dbReference>
<dbReference type="PANTHER" id="PTHR34830">
    <property type="entry name" value="SIMILAR TO HYPOTHETICAL PROTEIN MGC34837"/>
    <property type="match status" value="1"/>
</dbReference>
<evidence type="ECO:0000313" key="5">
    <source>
        <dbReference type="Proteomes" id="UP000829720"/>
    </source>
</evidence>
<evidence type="ECO:0000256" key="1">
    <source>
        <dbReference type="SAM" id="MobiDB-lite"/>
    </source>
</evidence>
<reference evidence="4" key="1">
    <citation type="submission" date="2021-01" db="EMBL/GenBank/DDBJ databases">
        <authorList>
            <person name="Zahm M."/>
            <person name="Roques C."/>
            <person name="Cabau C."/>
            <person name="Klopp C."/>
            <person name="Donnadieu C."/>
            <person name="Jouanno E."/>
            <person name="Lampietro C."/>
            <person name="Louis A."/>
            <person name="Herpin A."/>
            <person name="Echchiki A."/>
            <person name="Berthelot C."/>
            <person name="Parey E."/>
            <person name="Roest-Crollius H."/>
            <person name="Braasch I."/>
            <person name="Postlethwait J."/>
            <person name="Bobe J."/>
            <person name="Montfort J."/>
            <person name="Bouchez O."/>
            <person name="Begum T."/>
            <person name="Mejri S."/>
            <person name="Adams A."/>
            <person name="Chen W.-J."/>
            <person name="Guiguen Y."/>
        </authorList>
    </citation>
    <scope>NUCLEOTIDE SEQUENCE</scope>
    <source>
        <tissue evidence="4">Blood</tissue>
    </source>
</reference>
<feature type="region of interest" description="Disordered" evidence="1">
    <location>
        <begin position="219"/>
        <end position="251"/>
    </location>
</feature>
<feature type="domain" description="DUF5580" evidence="3">
    <location>
        <begin position="252"/>
        <end position="326"/>
    </location>
</feature>
<dbReference type="SUPFAM" id="SSF47473">
    <property type="entry name" value="EF-hand"/>
    <property type="match status" value="1"/>
</dbReference>
<dbReference type="InterPro" id="IPR011992">
    <property type="entry name" value="EF-hand-dom_pair"/>
</dbReference>
<dbReference type="PANTHER" id="PTHR34830:SF1">
    <property type="entry name" value="GENE 12695-RELATED"/>
    <property type="match status" value="1"/>
</dbReference>
<dbReference type="Pfam" id="PF17743">
    <property type="entry name" value="DUF5580"/>
    <property type="match status" value="1"/>
</dbReference>
<feature type="domain" description="DUF5580" evidence="2">
    <location>
        <begin position="130"/>
        <end position="218"/>
    </location>
</feature>
<dbReference type="InterPro" id="IPR048316">
    <property type="entry name" value="DUF5580_N"/>
</dbReference>
<dbReference type="OrthoDB" id="9989690at2759"/>